<dbReference type="Pfam" id="PF08291">
    <property type="entry name" value="Peptidase_M15_3"/>
    <property type="match status" value="1"/>
</dbReference>
<dbReference type="InterPro" id="IPR036366">
    <property type="entry name" value="PGBDSf"/>
</dbReference>
<dbReference type="SUPFAM" id="SSF47090">
    <property type="entry name" value="PGBD-like"/>
    <property type="match status" value="1"/>
</dbReference>
<dbReference type="STRING" id="28042.GU90_09675"/>
<dbReference type="InterPro" id="IPR013230">
    <property type="entry name" value="Peptidase_M15A_C"/>
</dbReference>
<dbReference type="eggNOG" id="COG3409">
    <property type="taxonomic scope" value="Bacteria"/>
</dbReference>
<dbReference type="Gene3D" id="1.10.101.10">
    <property type="entry name" value="PGBD-like superfamily/PGBD"/>
    <property type="match status" value="1"/>
</dbReference>
<dbReference type="Pfam" id="PF01471">
    <property type="entry name" value="PG_binding_1"/>
    <property type="match status" value="1"/>
</dbReference>
<proteinExistence type="predicted"/>
<dbReference type="InterPro" id="IPR036365">
    <property type="entry name" value="PGBD-like_sf"/>
</dbReference>
<keyword evidence="4" id="KW-0645">Protease</keyword>
<dbReference type="AlphaFoldDB" id="A0A073B9K4"/>
<dbReference type="RefSeq" id="WP_029719250.1">
    <property type="nucleotide sequence ID" value="NZ_JAJUIW010000003.1"/>
</dbReference>
<comment type="caution">
    <text evidence="4">The sequence shown here is derived from an EMBL/GenBank/DDBJ whole genome shotgun (WGS) entry which is preliminary data.</text>
</comment>
<keyword evidence="5" id="KW-1185">Reference proteome</keyword>
<accession>A0A073B9K4</accession>
<sequence length="243" mass="26074">MLRVPVRIVSLLVLSLFAFTGITTAVAPEAAAYEWSRELEEGDTGEDVRELQIRIAGWAADGAEQTYVAVDGVFGPGTKAALQRFQKAYGLSVTGVVDTATQEALNALEDPDGSTVHFDFAEFESKDGSGFSGGNVDAATVKENVRRLMYKLEAVRKKAGDAPITINSGFRSKAHNDSVGGAPNSQHTYGIAADIVISGHSVSETIGYAQTSGFSGIIRYDTFTHVDSRVEYDYGAGSWYWNV</sequence>
<keyword evidence="4" id="KW-0121">Carboxypeptidase</keyword>
<dbReference type="GO" id="GO:0004180">
    <property type="term" value="F:carboxypeptidase activity"/>
    <property type="evidence" value="ECO:0007669"/>
    <property type="project" value="UniProtKB-KW"/>
</dbReference>
<dbReference type="eggNOG" id="COG3108">
    <property type="taxonomic scope" value="Bacteria"/>
</dbReference>
<evidence type="ECO:0000256" key="1">
    <source>
        <dbReference type="SAM" id="SignalP"/>
    </source>
</evidence>
<reference evidence="4 5" key="1">
    <citation type="submission" date="2014-06" db="EMBL/GenBank/DDBJ databases">
        <title>Saccharopolyspora rectivirgula DSM-43113 Genome sequencing.</title>
        <authorList>
            <person name="Barrera C."/>
            <person name="Millon L."/>
            <person name="Rognon B."/>
            <person name="Zaugg C."/>
            <person name="Monod M."/>
        </authorList>
    </citation>
    <scope>NUCLEOTIDE SEQUENCE [LARGE SCALE GENOMIC DNA]</scope>
    <source>
        <strain evidence="4 5">DSM 43113</strain>
    </source>
</reference>
<name>A0A073B9K4_9PSEU</name>
<keyword evidence="1" id="KW-0732">Signal</keyword>
<feature type="domain" description="Peptidase M15A C-terminal" evidence="3">
    <location>
        <begin position="117"/>
        <end position="227"/>
    </location>
</feature>
<dbReference type="Proteomes" id="UP000031419">
    <property type="component" value="Unassembled WGS sequence"/>
</dbReference>
<dbReference type="InterPro" id="IPR009045">
    <property type="entry name" value="Zn_M74/Hedgehog-like"/>
</dbReference>
<dbReference type="InterPro" id="IPR002477">
    <property type="entry name" value="Peptidoglycan-bd-like"/>
</dbReference>
<feature type="domain" description="Peptidoglycan binding-like" evidence="2">
    <location>
        <begin position="44"/>
        <end position="105"/>
    </location>
</feature>
<keyword evidence="4" id="KW-0378">Hydrolase</keyword>
<dbReference type="Gene3D" id="3.30.1380.10">
    <property type="match status" value="1"/>
</dbReference>
<dbReference type="EMBL" id="JNVU01000025">
    <property type="protein sequence ID" value="KEI44439.1"/>
    <property type="molecule type" value="Genomic_DNA"/>
</dbReference>
<evidence type="ECO:0000259" key="2">
    <source>
        <dbReference type="Pfam" id="PF01471"/>
    </source>
</evidence>
<feature type="signal peptide" evidence="1">
    <location>
        <begin position="1"/>
        <end position="27"/>
    </location>
</feature>
<organism evidence="4 5">
    <name type="scientific">Saccharopolyspora rectivirgula</name>
    <dbReference type="NCBI Taxonomy" id="28042"/>
    <lineage>
        <taxon>Bacteria</taxon>
        <taxon>Bacillati</taxon>
        <taxon>Actinomycetota</taxon>
        <taxon>Actinomycetes</taxon>
        <taxon>Pseudonocardiales</taxon>
        <taxon>Pseudonocardiaceae</taxon>
        <taxon>Saccharopolyspora</taxon>
    </lineage>
</organism>
<dbReference type="SUPFAM" id="SSF55166">
    <property type="entry name" value="Hedgehog/DD-peptidase"/>
    <property type="match status" value="1"/>
</dbReference>
<evidence type="ECO:0000313" key="4">
    <source>
        <dbReference type="EMBL" id="KEI44439.1"/>
    </source>
</evidence>
<dbReference type="OrthoDB" id="9810670at2"/>
<protein>
    <submittedName>
        <fullName evidence="4">Muramoyl-pentapeptide carboxypeptidase</fullName>
    </submittedName>
</protein>
<evidence type="ECO:0000313" key="5">
    <source>
        <dbReference type="Proteomes" id="UP000031419"/>
    </source>
</evidence>
<evidence type="ECO:0000259" key="3">
    <source>
        <dbReference type="Pfam" id="PF08291"/>
    </source>
</evidence>
<gene>
    <name evidence="4" type="ORF">GU90_09675</name>
</gene>
<feature type="chain" id="PRO_5001687125" evidence="1">
    <location>
        <begin position="28"/>
        <end position="243"/>
    </location>
</feature>